<feature type="region of interest" description="Disordered" evidence="1">
    <location>
        <begin position="38"/>
        <end position="134"/>
    </location>
</feature>
<protein>
    <submittedName>
        <fullName evidence="2">Uncharacterized protein</fullName>
    </submittedName>
</protein>
<evidence type="ECO:0000256" key="1">
    <source>
        <dbReference type="SAM" id="MobiDB-lite"/>
    </source>
</evidence>
<dbReference type="RefSeq" id="WP_408053396.1">
    <property type="nucleotide sequence ID" value="NZ_AP035884.1"/>
</dbReference>
<accession>A0AB33KB70</accession>
<proteinExistence type="predicted"/>
<dbReference type="AlphaFoldDB" id="A0AB33KB70"/>
<sequence length="134" mass="13806">MDRGDDLSTRADALMDGLIADRERLTATPSAVVPYARAEPHLRFHPEQDPREARGALVTRPESLRPFGIPLTVTPGDTGPGCEPATDGPACLREGRASEPAFVASGGSPPLVNGPAKAVPDERAKAADSAGGAA</sequence>
<evidence type="ECO:0000313" key="2">
    <source>
        <dbReference type="EMBL" id="BFP51236.1"/>
    </source>
</evidence>
<feature type="compositionally biased region" description="Basic and acidic residues" evidence="1">
    <location>
        <begin position="38"/>
        <end position="54"/>
    </location>
</feature>
<reference evidence="2" key="1">
    <citation type="submission" date="2024-07" db="EMBL/GenBank/DDBJ databases">
        <title>Complete genome sequences of cellulolytic bacteria, Kitasatospora sp. CMC57 and Streptomyces sp. CMC78, isolated from Japanese agricultural soil.</title>
        <authorList>
            <person name="Hashimoto T."/>
            <person name="Ito M."/>
            <person name="Iwamoto M."/>
            <person name="Fukahori D."/>
            <person name="Shoda T."/>
            <person name="Sakoda M."/>
            <person name="Morohoshi T."/>
            <person name="Mitsuboshi M."/>
            <person name="Nishizawa T."/>
        </authorList>
    </citation>
    <scope>NUCLEOTIDE SEQUENCE</scope>
    <source>
        <strain evidence="2">CMC78</strain>
    </source>
</reference>
<organism evidence="2">
    <name type="scientific">Streptomyces sp. CMC78</name>
    <dbReference type="NCBI Taxonomy" id="3231512"/>
    <lineage>
        <taxon>Bacteria</taxon>
        <taxon>Bacillati</taxon>
        <taxon>Actinomycetota</taxon>
        <taxon>Actinomycetes</taxon>
        <taxon>Kitasatosporales</taxon>
        <taxon>Streptomycetaceae</taxon>
        <taxon>Streptomyces</taxon>
    </lineage>
</organism>
<dbReference type="EMBL" id="AP035884">
    <property type="protein sequence ID" value="BFP51236.1"/>
    <property type="molecule type" value="Genomic_DNA"/>
</dbReference>
<gene>
    <name evidence="2" type="ORF">SCMC78_10430</name>
</gene>
<name>A0AB33KB70_9ACTN</name>
<dbReference type="KEGG" id="stcm:SCMC78_10430"/>